<evidence type="ECO:0000313" key="3">
    <source>
        <dbReference type="Proteomes" id="UP000829401"/>
    </source>
</evidence>
<dbReference type="EMBL" id="CP080467">
    <property type="protein sequence ID" value="UNO48832.1"/>
    <property type="molecule type" value="Genomic_DNA"/>
</dbReference>
<evidence type="ECO:0000313" key="2">
    <source>
        <dbReference type="EMBL" id="UNO48832.1"/>
    </source>
</evidence>
<accession>A0A9E7CZM8</accession>
<sequence>MDDTIRKMVDLGVGLMSFSREKITESAKQWAEKRKLTPEQTRALIEELVARGEQGRTELQNNIQDQVQKALERLGLREQTAGLEHQLASIREAVTRLAARVEVLESKLGQPEPREESATTTSDTTQS</sequence>
<evidence type="ECO:0008006" key="4">
    <source>
        <dbReference type="Google" id="ProtNLM"/>
    </source>
</evidence>
<organism evidence="2 3">
    <name type="scientific">Alicyclobacillus acidoterrestris (strain ATCC 49025 / DSM 3922 / CIP 106132 / NCIMB 13137 / GD3B)</name>
    <dbReference type="NCBI Taxonomy" id="1356854"/>
    <lineage>
        <taxon>Bacteria</taxon>
        <taxon>Bacillati</taxon>
        <taxon>Bacillota</taxon>
        <taxon>Bacilli</taxon>
        <taxon>Bacillales</taxon>
        <taxon>Alicyclobacillaceae</taxon>
        <taxon>Alicyclobacillus</taxon>
    </lineage>
</organism>
<evidence type="ECO:0000256" key="1">
    <source>
        <dbReference type="SAM" id="MobiDB-lite"/>
    </source>
</evidence>
<keyword evidence="3" id="KW-1185">Reference proteome</keyword>
<dbReference type="AlphaFoldDB" id="A0A9E7CZM8"/>
<reference evidence="3" key="1">
    <citation type="journal article" date="2022" name="G3 (Bethesda)">
        <title>Unveiling the complete genome sequence of Alicyclobacillus acidoterrestris DSM 3922T, a taint-producing strain.</title>
        <authorList>
            <person name="Leonardo I.C."/>
            <person name="Barreto Crespo M.T."/>
            <person name="Gaspar F.B."/>
        </authorList>
    </citation>
    <scope>NUCLEOTIDE SEQUENCE [LARGE SCALE GENOMIC DNA]</scope>
    <source>
        <strain evidence="3">DSM 3922</strain>
    </source>
</reference>
<name>A0A9E7CZM8_ALIAG</name>
<proteinExistence type="predicted"/>
<feature type="region of interest" description="Disordered" evidence="1">
    <location>
        <begin position="104"/>
        <end position="127"/>
    </location>
</feature>
<dbReference type="Proteomes" id="UP000829401">
    <property type="component" value="Chromosome"/>
</dbReference>
<feature type="compositionally biased region" description="Polar residues" evidence="1">
    <location>
        <begin position="118"/>
        <end position="127"/>
    </location>
</feature>
<gene>
    <name evidence="2" type="ORF">K1I37_19785</name>
</gene>
<dbReference type="KEGG" id="aaco:K1I37_19785"/>
<dbReference type="RefSeq" id="WP_236613919.1">
    <property type="nucleotide sequence ID" value="NZ_AURB01000166.1"/>
</dbReference>
<protein>
    <recommendedName>
        <fullName evidence="4">Phasin family protein</fullName>
    </recommendedName>
</protein>